<evidence type="ECO:0000313" key="1">
    <source>
        <dbReference type="EMBL" id="EEL67355.1"/>
    </source>
</evidence>
<accession>C2Y423</accession>
<dbReference type="EMBL" id="ACMP01000214">
    <property type="protein sequence ID" value="EEL67355.1"/>
    <property type="molecule type" value="Genomic_DNA"/>
</dbReference>
<gene>
    <name evidence="1" type="ORF">bcere0026_57350</name>
</gene>
<organism evidence="1">
    <name type="scientific">Bacillus mycoides</name>
    <dbReference type="NCBI Taxonomy" id="1405"/>
    <lineage>
        <taxon>Bacteria</taxon>
        <taxon>Bacillati</taxon>
        <taxon>Bacillota</taxon>
        <taxon>Bacilli</taxon>
        <taxon>Bacillales</taxon>
        <taxon>Bacillaceae</taxon>
        <taxon>Bacillus</taxon>
        <taxon>Bacillus cereus group</taxon>
    </lineage>
</organism>
<reference evidence="1" key="1">
    <citation type="journal article" date="2012" name="Genome Res.">
        <title>Genomic characterization of the Bacillus cereus sensu lato species: Backdrop to the evolution of Bacillus anthracis.</title>
        <authorList>
            <person name="Zwick M.E."/>
            <person name="Joseph S.J."/>
            <person name="Didelot X."/>
            <person name="Chen P.E."/>
            <person name="Bishop-Lilly K.A."/>
            <person name="Stewart A.C."/>
            <person name="Willner K."/>
            <person name="Nolan N."/>
            <person name="Lentz S."/>
            <person name="Thomason M.K."/>
            <person name="Sozhamannan S."/>
            <person name="Mateczun A.J."/>
            <person name="Du L."/>
            <person name="Read T.D."/>
        </authorList>
    </citation>
    <scope>NUCLEOTIDE SEQUENCE [LARGE SCALE GENOMIC DNA]</scope>
    <source>
        <strain evidence="1">AH603</strain>
    </source>
</reference>
<dbReference type="AlphaFoldDB" id="C2Y423"/>
<protein>
    <submittedName>
        <fullName evidence="1">Uncharacterized protein</fullName>
    </submittedName>
</protein>
<comment type="caution">
    <text evidence="1">The sequence shown here is derived from an EMBL/GenBank/DDBJ whole genome shotgun (WGS) entry which is preliminary data.</text>
</comment>
<dbReference type="HOGENOM" id="CLU_213661_0_0_9"/>
<proteinExistence type="predicted"/>
<name>C2Y423_BACMY</name>
<dbReference type="Proteomes" id="UP000001753">
    <property type="component" value="Chromosome"/>
</dbReference>
<sequence>MNKKNDFIDNQNKCKTLELSNNDQWQYEAFYKYQPVFSCKALLKFFTRRTKQ</sequence>